<keyword evidence="6" id="KW-1185">Reference proteome</keyword>
<dbReference type="PANTHER" id="PTHR15346">
    <property type="entry name" value="DYNACTIN SUBUNIT"/>
    <property type="match status" value="1"/>
</dbReference>
<evidence type="ECO:0000256" key="3">
    <source>
        <dbReference type="SAM" id="Coils"/>
    </source>
</evidence>
<feature type="compositionally biased region" description="Basic and acidic residues" evidence="4">
    <location>
        <begin position="49"/>
        <end position="59"/>
    </location>
</feature>
<dbReference type="GO" id="GO:0005737">
    <property type="term" value="C:cytoplasm"/>
    <property type="evidence" value="ECO:0007669"/>
    <property type="project" value="UniProtKB-SubCell"/>
</dbReference>
<dbReference type="InterPro" id="IPR028133">
    <property type="entry name" value="Dynamitin"/>
</dbReference>
<dbReference type="Pfam" id="PF04912">
    <property type="entry name" value="Dynamitin"/>
    <property type="match status" value="1"/>
</dbReference>
<dbReference type="Proteomes" id="UP000054270">
    <property type="component" value="Unassembled WGS sequence"/>
</dbReference>
<dbReference type="GO" id="GO:0007017">
    <property type="term" value="P:microtubule-based process"/>
    <property type="evidence" value="ECO:0007669"/>
    <property type="project" value="InterPro"/>
</dbReference>
<dbReference type="OrthoDB" id="4977at2759"/>
<proteinExistence type="predicted"/>
<feature type="compositionally biased region" description="Basic residues" evidence="4">
    <location>
        <begin position="73"/>
        <end position="84"/>
    </location>
</feature>
<keyword evidence="2" id="KW-0963">Cytoplasm</keyword>
<evidence type="ECO:0000313" key="5">
    <source>
        <dbReference type="EMBL" id="KJA27756.1"/>
    </source>
</evidence>
<evidence type="ECO:0000256" key="4">
    <source>
        <dbReference type="SAM" id="MobiDB-lite"/>
    </source>
</evidence>
<dbReference type="AlphaFoldDB" id="A0A0D2PGY4"/>
<evidence type="ECO:0000313" key="6">
    <source>
        <dbReference type="Proteomes" id="UP000054270"/>
    </source>
</evidence>
<protein>
    <recommendedName>
        <fullName evidence="7">Dynactin subunit 2</fullName>
    </recommendedName>
</protein>
<accession>A0A0D2PGY4</accession>
<evidence type="ECO:0000256" key="1">
    <source>
        <dbReference type="ARBA" id="ARBA00004496"/>
    </source>
</evidence>
<dbReference type="OMA" id="SDMDIQP"/>
<feature type="region of interest" description="Disordered" evidence="4">
    <location>
        <begin position="1"/>
        <end position="101"/>
    </location>
</feature>
<evidence type="ECO:0000256" key="2">
    <source>
        <dbReference type="ARBA" id="ARBA00022490"/>
    </source>
</evidence>
<keyword evidence="3" id="KW-0175">Coiled coil</keyword>
<name>A0A0D2PGY4_HYPSF</name>
<gene>
    <name evidence="5" type="ORF">HYPSUDRAFT_34897</name>
</gene>
<sequence>MSGSKYADLPDIDTAPDIYETDDIFPQSQTADGDSSDDESALPTRTAKPKADGFGREELDVSNLMGAEEASKKFRKAEKKRSRRTHYEYPASPDSPSFKDDALGVSNSIPLSHRLRTLQAELVSLEHELADPSNPLLQREREEENVDPGELIRGLVDVRTRLDKIKRGKEGRARLVGAVLEGDGAQKLAEDKKSEDDNAKSDANTPVKTEMQTMVDIDRRVGELENLVGSSSTSLDETSPLPSPLLPLITRLNNQLTILTQPRHIDSISRRLKLLLSDLDRASVAQQAAHRRLPSQPNAPPSQPLALQEQLFPLLTRLGPLLPHIPHILTRLRTLSALHSSAADFQTTLEDLEEEQKKTRSGLLDLEKAIQTVESSLTENREVVKANVAGLEARVNLLLGRLEDLNIESSA</sequence>
<organism evidence="5 6">
    <name type="scientific">Hypholoma sublateritium (strain FD-334 SS-4)</name>
    <dbReference type="NCBI Taxonomy" id="945553"/>
    <lineage>
        <taxon>Eukaryota</taxon>
        <taxon>Fungi</taxon>
        <taxon>Dikarya</taxon>
        <taxon>Basidiomycota</taxon>
        <taxon>Agaricomycotina</taxon>
        <taxon>Agaricomycetes</taxon>
        <taxon>Agaricomycetidae</taxon>
        <taxon>Agaricales</taxon>
        <taxon>Agaricineae</taxon>
        <taxon>Strophariaceae</taxon>
        <taxon>Hypholoma</taxon>
    </lineage>
</organism>
<dbReference type="EMBL" id="KN817523">
    <property type="protein sequence ID" value="KJA27756.1"/>
    <property type="molecule type" value="Genomic_DNA"/>
</dbReference>
<reference evidence="6" key="1">
    <citation type="submission" date="2014-04" db="EMBL/GenBank/DDBJ databases">
        <title>Evolutionary Origins and Diversification of the Mycorrhizal Mutualists.</title>
        <authorList>
            <consortium name="DOE Joint Genome Institute"/>
            <consortium name="Mycorrhizal Genomics Consortium"/>
            <person name="Kohler A."/>
            <person name="Kuo A."/>
            <person name="Nagy L.G."/>
            <person name="Floudas D."/>
            <person name="Copeland A."/>
            <person name="Barry K.W."/>
            <person name="Cichocki N."/>
            <person name="Veneault-Fourrey C."/>
            <person name="LaButti K."/>
            <person name="Lindquist E.A."/>
            <person name="Lipzen A."/>
            <person name="Lundell T."/>
            <person name="Morin E."/>
            <person name="Murat C."/>
            <person name="Riley R."/>
            <person name="Ohm R."/>
            <person name="Sun H."/>
            <person name="Tunlid A."/>
            <person name="Henrissat B."/>
            <person name="Grigoriev I.V."/>
            <person name="Hibbett D.S."/>
            <person name="Martin F."/>
        </authorList>
    </citation>
    <scope>NUCLEOTIDE SEQUENCE [LARGE SCALE GENOMIC DNA]</scope>
    <source>
        <strain evidence="6">FD-334 SS-4</strain>
    </source>
</reference>
<comment type="subcellular location">
    <subcellularLocation>
        <location evidence="1">Cytoplasm</location>
    </subcellularLocation>
</comment>
<feature type="coiled-coil region" evidence="3">
    <location>
        <begin position="335"/>
        <end position="408"/>
    </location>
</feature>
<evidence type="ECO:0008006" key="7">
    <source>
        <dbReference type="Google" id="ProtNLM"/>
    </source>
</evidence>
<dbReference type="STRING" id="945553.A0A0D2PGY4"/>
<dbReference type="GO" id="GO:0005869">
    <property type="term" value="C:dynactin complex"/>
    <property type="evidence" value="ECO:0007669"/>
    <property type="project" value="InterPro"/>
</dbReference>